<dbReference type="Gene3D" id="3.30.420.610">
    <property type="entry name" value="LOTUS domain-like"/>
    <property type="match status" value="3"/>
</dbReference>
<evidence type="ECO:0000256" key="2">
    <source>
        <dbReference type="ARBA" id="ARBA00022490"/>
    </source>
</evidence>
<comment type="caution">
    <text evidence="8">The sequence shown here is derived from an EMBL/GenBank/DDBJ whole genome shotgun (WGS) entry which is preliminary data.</text>
</comment>
<comment type="subcellular location">
    <subcellularLocation>
        <location evidence="1">Cytoplasm</location>
    </subcellularLocation>
</comment>
<dbReference type="Pfam" id="PF12872">
    <property type="entry name" value="OST-HTH"/>
    <property type="match status" value="3"/>
</dbReference>
<dbReference type="InterPro" id="IPR041966">
    <property type="entry name" value="LOTUS-like"/>
</dbReference>
<dbReference type="SUPFAM" id="SSF63748">
    <property type="entry name" value="Tudor/PWWP/MBT"/>
    <property type="match status" value="1"/>
</dbReference>
<dbReference type="PANTHER" id="PTHR22948:SF76">
    <property type="entry name" value="FI20010P1-RELATED"/>
    <property type="match status" value="1"/>
</dbReference>
<dbReference type="EMBL" id="JAPTSV010000014">
    <property type="protein sequence ID" value="KAJ1520831.1"/>
    <property type="molecule type" value="Genomic_DNA"/>
</dbReference>
<evidence type="ECO:0008006" key="10">
    <source>
        <dbReference type="Google" id="ProtNLM"/>
    </source>
</evidence>
<feature type="region of interest" description="Disordered" evidence="5">
    <location>
        <begin position="261"/>
        <end position="298"/>
    </location>
</feature>
<evidence type="ECO:0000256" key="1">
    <source>
        <dbReference type="ARBA" id="ARBA00004496"/>
    </source>
</evidence>
<dbReference type="PROSITE" id="PS51644">
    <property type="entry name" value="HTH_OST"/>
    <property type="match status" value="3"/>
</dbReference>
<keyword evidence="2" id="KW-0963">Cytoplasm</keyword>
<dbReference type="InterPro" id="IPR002999">
    <property type="entry name" value="Tudor"/>
</dbReference>
<dbReference type="Gene3D" id="2.40.50.90">
    <property type="match status" value="1"/>
</dbReference>
<feature type="region of interest" description="Disordered" evidence="5">
    <location>
        <begin position="156"/>
        <end position="198"/>
    </location>
</feature>
<dbReference type="GO" id="GO:0030154">
    <property type="term" value="P:cell differentiation"/>
    <property type="evidence" value="ECO:0007669"/>
    <property type="project" value="UniProtKB-ARBA"/>
</dbReference>
<dbReference type="InterPro" id="IPR035437">
    <property type="entry name" value="SNase_OB-fold_sf"/>
</dbReference>
<gene>
    <name evidence="8" type="ORF">ONE63_003922</name>
</gene>
<feature type="region of interest" description="Disordered" evidence="5">
    <location>
        <begin position="211"/>
        <end position="232"/>
    </location>
</feature>
<feature type="domain" description="HTH OST-type" evidence="7">
    <location>
        <begin position="395"/>
        <end position="468"/>
    </location>
</feature>
<dbReference type="PROSITE" id="PS50304">
    <property type="entry name" value="TUDOR"/>
    <property type="match status" value="1"/>
</dbReference>
<name>A0AAV7X8G3_9NEOP</name>
<dbReference type="InterPro" id="IPR050621">
    <property type="entry name" value="Tudor_domain_containing"/>
</dbReference>
<feature type="domain" description="Tudor" evidence="6">
    <location>
        <begin position="566"/>
        <end position="621"/>
    </location>
</feature>
<evidence type="ECO:0000256" key="3">
    <source>
        <dbReference type="ARBA" id="ARBA00022737"/>
    </source>
</evidence>
<feature type="compositionally biased region" description="Low complexity" evidence="5">
    <location>
        <begin position="96"/>
        <end position="105"/>
    </location>
</feature>
<keyword evidence="9" id="KW-1185">Reference proteome</keyword>
<sequence length="747" mass="83553">MADLDTIKLVLRSLLISSARPMTTQDLARDFRNSEGYPCPYTAFGYRSFVQFLEAIPDVARLLPDGTVRGVATAETRHIQQLVALQKKSKPKRRGSYGSSSYNSKAPRYSSAPARQFSAPRFQQTDRPAGTAYSRNGDVAPSATIEEHFLKVKQAKELAKQEPVNSSQRPRSPLHQLAASRRTASPQYRSNGDPVPSATIEEHFDKVRQAKELARHDSSSQRSQTPPSAPSCWSGEAFVNSWQSQQAHEVYVPGGLSSSDSDDSFYESLGSPKSASKPTEVSPKAAPKPSSVSYEPSDTVNEKLKANLRSLIKLNPGGIWACSLPEKYRESFKLSLNWNELGYDSVVQMAHDLSDVFICKRVNNGDWRLFDASLPLPAEYSNEKPKSSKFVVVVITHCLKNKIYNIVKKFRTGIRAEQVPQLYEEHYGRSLCSEAPGFDSPESLLSSLNGTVVCLRYVRKECFVYPGQSPPQTSLPILEIKDTNIKKELGLYPDEVLGPEETYFSPELPENLGMGDYIELRVAEVYNPHKFWIMIRQYAQHLDQLMDELQDFYRDHGDKYKMHASTVTEGQCCVATYQGEWHRVTIKSVASEVEVFYVDYGTVAQVPLHELRYIHRDFCNLPAQAIRASMSGIKPSHGRQRFTREANQELLRLVIDKALIGLIQRVEPEEPFLELFLIDTNGDNDIHLNDVLVTLNHAVFKSDPEGTTGEGAEVTSEAAEVTPEAVNETVHNAHSGASSSHPVKKFS</sequence>
<dbReference type="SMART" id="SM00333">
    <property type="entry name" value="TUDOR"/>
    <property type="match status" value="1"/>
</dbReference>
<accession>A0AAV7X8G3</accession>
<keyword evidence="4" id="KW-0744">Spermatogenesis</keyword>
<evidence type="ECO:0000259" key="6">
    <source>
        <dbReference type="PROSITE" id="PS50304"/>
    </source>
</evidence>
<dbReference type="InterPro" id="IPR025605">
    <property type="entry name" value="OST-HTH/LOTUS_dom"/>
</dbReference>
<dbReference type="Gene3D" id="2.30.30.140">
    <property type="match status" value="1"/>
</dbReference>
<feature type="region of interest" description="Disordered" evidence="5">
    <location>
        <begin position="702"/>
        <end position="747"/>
    </location>
</feature>
<feature type="region of interest" description="Disordered" evidence="5">
    <location>
        <begin position="85"/>
        <end position="139"/>
    </location>
</feature>
<dbReference type="GO" id="GO:0005737">
    <property type="term" value="C:cytoplasm"/>
    <property type="evidence" value="ECO:0007669"/>
    <property type="project" value="UniProtKB-SubCell"/>
</dbReference>
<keyword evidence="3" id="KW-0677">Repeat</keyword>
<evidence type="ECO:0000313" key="9">
    <source>
        <dbReference type="Proteomes" id="UP001075354"/>
    </source>
</evidence>
<evidence type="ECO:0000313" key="8">
    <source>
        <dbReference type="EMBL" id="KAJ1520831.1"/>
    </source>
</evidence>
<dbReference type="PANTHER" id="PTHR22948">
    <property type="entry name" value="TUDOR DOMAIN CONTAINING PROTEIN"/>
    <property type="match status" value="1"/>
</dbReference>
<feature type="compositionally biased region" description="Low complexity" evidence="5">
    <location>
        <begin position="281"/>
        <end position="293"/>
    </location>
</feature>
<dbReference type="GO" id="GO:0007283">
    <property type="term" value="P:spermatogenesis"/>
    <property type="evidence" value="ECO:0007669"/>
    <property type="project" value="UniProtKB-KW"/>
</dbReference>
<evidence type="ECO:0000256" key="4">
    <source>
        <dbReference type="ARBA" id="ARBA00022871"/>
    </source>
</evidence>
<protein>
    <recommendedName>
        <fullName evidence="10">Tudor domain-containing protein 5</fullName>
    </recommendedName>
</protein>
<evidence type="ECO:0000256" key="5">
    <source>
        <dbReference type="SAM" id="MobiDB-lite"/>
    </source>
</evidence>
<feature type="domain" description="HTH OST-type" evidence="7">
    <location>
        <begin position="3"/>
        <end position="76"/>
    </location>
</feature>
<evidence type="ECO:0000259" key="7">
    <source>
        <dbReference type="PROSITE" id="PS51644"/>
    </source>
</evidence>
<dbReference type="Pfam" id="PF00567">
    <property type="entry name" value="TUDOR"/>
    <property type="match status" value="1"/>
</dbReference>
<dbReference type="AlphaFoldDB" id="A0AAV7X8G3"/>
<keyword evidence="4" id="KW-0221">Differentiation</keyword>
<organism evidence="8 9">
    <name type="scientific">Megalurothrips usitatus</name>
    <name type="common">bean blossom thrips</name>
    <dbReference type="NCBI Taxonomy" id="439358"/>
    <lineage>
        <taxon>Eukaryota</taxon>
        <taxon>Metazoa</taxon>
        <taxon>Ecdysozoa</taxon>
        <taxon>Arthropoda</taxon>
        <taxon>Hexapoda</taxon>
        <taxon>Insecta</taxon>
        <taxon>Pterygota</taxon>
        <taxon>Neoptera</taxon>
        <taxon>Paraneoptera</taxon>
        <taxon>Thysanoptera</taxon>
        <taxon>Terebrantia</taxon>
        <taxon>Thripoidea</taxon>
        <taxon>Thripidae</taxon>
        <taxon>Megalurothrips</taxon>
    </lineage>
</organism>
<proteinExistence type="predicted"/>
<feature type="domain" description="HTH OST-type" evidence="7">
    <location>
        <begin position="300"/>
        <end position="373"/>
    </location>
</feature>
<feature type="compositionally biased region" description="Polar residues" evidence="5">
    <location>
        <begin position="729"/>
        <end position="741"/>
    </location>
</feature>
<reference evidence="8" key="1">
    <citation type="submission" date="2022-12" db="EMBL/GenBank/DDBJ databases">
        <title>Chromosome-level genome assembly of the bean flower thrips Megalurothrips usitatus.</title>
        <authorList>
            <person name="Ma L."/>
            <person name="Liu Q."/>
            <person name="Li H."/>
            <person name="Cai W."/>
        </authorList>
    </citation>
    <scope>NUCLEOTIDE SEQUENCE</scope>
    <source>
        <strain evidence="8">Cailab_2022a</strain>
    </source>
</reference>
<dbReference type="Proteomes" id="UP001075354">
    <property type="component" value="Chromosome 14"/>
</dbReference>
<dbReference type="CDD" id="cd09972">
    <property type="entry name" value="LOTUS_TDRD_OSKAR"/>
    <property type="match status" value="1"/>
</dbReference>